<organism evidence="2 3">
    <name type="scientific">Crenobacter oryzisoli</name>
    <dbReference type="NCBI Taxonomy" id="3056844"/>
    <lineage>
        <taxon>Bacteria</taxon>
        <taxon>Pseudomonadati</taxon>
        <taxon>Pseudomonadota</taxon>
        <taxon>Betaproteobacteria</taxon>
        <taxon>Neisseriales</taxon>
        <taxon>Neisseriaceae</taxon>
        <taxon>Crenobacter</taxon>
    </lineage>
</organism>
<comment type="caution">
    <text evidence="2">The sequence shown here is derived from an EMBL/GenBank/DDBJ whole genome shotgun (WGS) entry which is preliminary data.</text>
</comment>
<dbReference type="NCBIfam" id="TIGR04366">
    <property type="entry name" value="cupin_WbuC"/>
    <property type="match status" value="1"/>
</dbReference>
<sequence>MLTLTHTDLDTLSATAAAAPRLRANRNFHPELSAPVQRLAIAMEPDTYVRPHRHSHSWELLTVLKGSFEVIIFDEAGVVSERILLGKEVRVLEMPANTWHSVQSCEPGSVVFEVKQGPYAPLTEVDLAAWSPAEGDAKVSELMAFMRVAKVGERYAQA</sequence>
<evidence type="ECO:0000313" key="3">
    <source>
        <dbReference type="Proteomes" id="UP001168540"/>
    </source>
</evidence>
<dbReference type="RefSeq" id="WP_289830659.1">
    <property type="nucleotide sequence ID" value="NZ_JAUEDK010000025.1"/>
</dbReference>
<dbReference type="InterPro" id="IPR027565">
    <property type="entry name" value="Cupin_WbuC"/>
</dbReference>
<dbReference type="InterPro" id="IPR014710">
    <property type="entry name" value="RmlC-like_jellyroll"/>
</dbReference>
<dbReference type="Gene3D" id="2.60.120.10">
    <property type="entry name" value="Jelly Rolls"/>
    <property type="match status" value="1"/>
</dbReference>
<evidence type="ECO:0000259" key="1">
    <source>
        <dbReference type="Pfam" id="PF19480"/>
    </source>
</evidence>
<dbReference type="Pfam" id="PF19480">
    <property type="entry name" value="DUF6016"/>
    <property type="match status" value="1"/>
</dbReference>
<gene>
    <name evidence="2" type="ORF">QU481_14080</name>
</gene>
<proteinExistence type="predicted"/>
<evidence type="ECO:0000313" key="2">
    <source>
        <dbReference type="EMBL" id="MDN0076015.1"/>
    </source>
</evidence>
<dbReference type="Proteomes" id="UP001168540">
    <property type="component" value="Unassembled WGS sequence"/>
</dbReference>
<dbReference type="InterPro" id="IPR011051">
    <property type="entry name" value="RmlC_Cupin_sf"/>
</dbReference>
<dbReference type="InterPro" id="IPR046058">
    <property type="entry name" value="WbuC_cupin"/>
</dbReference>
<accession>A0ABT7XQI8</accession>
<reference evidence="2" key="1">
    <citation type="submission" date="2023-06" db="EMBL/GenBank/DDBJ databases">
        <authorList>
            <person name="Zhang S."/>
        </authorList>
    </citation>
    <scope>NUCLEOTIDE SEQUENCE</scope>
    <source>
        <strain evidence="2">SG2303</strain>
    </source>
</reference>
<dbReference type="SUPFAM" id="SSF51182">
    <property type="entry name" value="RmlC-like cupins"/>
    <property type="match status" value="1"/>
</dbReference>
<dbReference type="EMBL" id="JAUEDK010000025">
    <property type="protein sequence ID" value="MDN0076015.1"/>
    <property type="molecule type" value="Genomic_DNA"/>
</dbReference>
<feature type="domain" description="Cupin fold metalloprotein WbuC cupin" evidence="1">
    <location>
        <begin position="5"/>
        <end position="85"/>
    </location>
</feature>
<protein>
    <submittedName>
        <fullName evidence="2">WbuC family cupin fold metalloprotein</fullName>
    </submittedName>
</protein>
<dbReference type="CDD" id="cd07005">
    <property type="entry name" value="cupin_WbuC-like"/>
    <property type="match status" value="1"/>
</dbReference>
<keyword evidence="3" id="KW-1185">Reference proteome</keyword>
<name>A0ABT7XQI8_9NEIS</name>